<dbReference type="AlphaFoldDB" id="A0A814UH91"/>
<dbReference type="InterPro" id="IPR052256">
    <property type="entry name" value="E3_ubiquitin-ligase_CHFR"/>
</dbReference>
<evidence type="ECO:0000256" key="16">
    <source>
        <dbReference type="ARBA" id="ARBA00029800"/>
    </source>
</evidence>
<gene>
    <name evidence="22" type="ORF">IZO911_LOCUS27113</name>
</gene>
<keyword evidence="10 18" id="KW-0863">Zinc-finger</keyword>
<dbReference type="GO" id="GO:0008270">
    <property type="term" value="F:zinc ion binding"/>
    <property type="evidence" value="ECO:0007669"/>
    <property type="project" value="UniProtKB-KW"/>
</dbReference>
<evidence type="ECO:0000256" key="10">
    <source>
        <dbReference type="ARBA" id="ARBA00022771"/>
    </source>
</evidence>
<comment type="caution">
    <text evidence="22">The sequence shown here is derived from an EMBL/GenBank/DDBJ whole genome shotgun (WGS) entry which is preliminary data.</text>
</comment>
<evidence type="ECO:0000313" key="22">
    <source>
        <dbReference type="EMBL" id="CAF1174849.1"/>
    </source>
</evidence>
<dbReference type="InterPro" id="IPR018957">
    <property type="entry name" value="Znf_C3HC4_RING-type"/>
</dbReference>
<evidence type="ECO:0000256" key="12">
    <source>
        <dbReference type="ARBA" id="ARBA00022786"/>
    </source>
</evidence>
<dbReference type="Pfam" id="PF17979">
    <property type="entry name" value="zf-CRD"/>
    <property type="match status" value="2"/>
</dbReference>
<evidence type="ECO:0000256" key="7">
    <source>
        <dbReference type="ARBA" id="ARBA00022618"/>
    </source>
</evidence>
<evidence type="ECO:0000256" key="9">
    <source>
        <dbReference type="ARBA" id="ARBA00022723"/>
    </source>
</evidence>
<evidence type="ECO:0000256" key="5">
    <source>
        <dbReference type="ARBA" id="ARBA00012483"/>
    </source>
</evidence>
<feature type="compositionally biased region" description="Acidic residues" evidence="19">
    <location>
        <begin position="293"/>
        <end position="329"/>
    </location>
</feature>
<comment type="pathway">
    <text evidence="3">Protein modification; protein ubiquitination.</text>
</comment>
<dbReference type="SUPFAM" id="SSF57850">
    <property type="entry name" value="RING/U-box"/>
    <property type="match status" value="1"/>
</dbReference>
<dbReference type="SMART" id="SM00240">
    <property type="entry name" value="FHA"/>
    <property type="match status" value="1"/>
</dbReference>
<dbReference type="Gene3D" id="3.30.40.140">
    <property type="match status" value="2"/>
</dbReference>
<dbReference type="Gene3D" id="3.30.40.10">
    <property type="entry name" value="Zinc/RING finger domain, C3HC4 (zinc finger)"/>
    <property type="match status" value="1"/>
</dbReference>
<evidence type="ECO:0000256" key="4">
    <source>
        <dbReference type="ARBA" id="ARBA00005797"/>
    </source>
</evidence>
<evidence type="ECO:0000256" key="1">
    <source>
        <dbReference type="ARBA" id="ARBA00000900"/>
    </source>
</evidence>
<comment type="catalytic activity">
    <reaction evidence="1">
        <text>S-ubiquitinyl-[E2 ubiquitin-conjugating enzyme]-L-cysteine + [acceptor protein]-L-lysine = [E2 ubiquitin-conjugating enzyme]-L-cysteine + N(6)-ubiquitinyl-[acceptor protein]-L-lysine.</text>
        <dbReference type="EC" id="2.3.2.27"/>
    </reaction>
</comment>
<evidence type="ECO:0000256" key="11">
    <source>
        <dbReference type="ARBA" id="ARBA00022776"/>
    </source>
</evidence>
<keyword evidence="13" id="KW-0862">Zinc</keyword>
<dbReference type="SUPFAM" id="SSF49879">
    <property type="entry name" value="SMAD/FHA domain"/>
    <property type="match status" value="1"/>
</dbReference>
<dbReference type="GO" id="GO:0016567">
    <property type="term" value="P:protein ubiquitination"/>
    <property type="evidence" value="ECO:0007669"/>
    <property type="project" value="UniProtKB-UniPathway"/>
</dbReference>
<dbReference type="GO" id="GO:0051301">
    <property type="term" value="P:cell division"/>
    <property type="evidence" value="ECO:0007669"/>
    <property type="project" value="UniProtKB-KW"/>
</dbReference>
<name>A0A814UH91_9BILA</name>
<keyword evidence="11" id="KW-0498">Mitosis</keyword>
<dbReference type="PANTHER" id="PTHR16079">
    <property type="entry name" value="UBIQUITIN LIGASE PROTEIN CHFR"/>
    <property type="match status" value="1"/>
</dbReference>
<dbReference type="InterPro" id="IPR013083">
    <property type="entry name" value="Znf_RING/FYVE/PHD"/>
</dbReference>
<evidence type="ECO:0000256" key="6">
    <source>
        <dbReference type="ARBA" id="ARBA00017908"/>
    </source>
</evidence>
<keyword evidence="7" id="KW-0132">Cell division</keyword>
<dbReference type="GO" id="GO:0061630">
    <property type="term" value="F:ubiquitin protein ligase activity"/>
    <property type="evidence" value="ECO:0007669"/>
    <property type="project" value="UniProtKB-EC"/>
</dbReference>
<proteinExistence type="inferred from homology"/>
<evidence type="ECO:0000256" key="14">
    <source>
        <dbReference type="ARBA" id="ARBA00023242"/>
    </source>
</evidence>
<evidence type="ECO:0000259" key="20">
    <source>
        <dbReference type="PROSITE" id="PS50006"/>
    </source>
</evidence>
<evidence type="ECO:0000256" key="13">
    <source>
        <dbReference type="ARBA" id="ARBA00022833"/>
    </source>
</evidence>
<dbReference type="Proteomes" id="UP000663860">
    <property type="component" value="Unassembled WGS sequence"/>
</dbReference>
<comment type="similarity">
    <text evidence="4">Belongs to the CHFR family.</text>
</comment>
<keyword evidence="14" id="KW-0539">Nucleus</keyword>
<dbReference type="Pfam" id="PF00498">
    <property type="entry name" value="FHA"/>
    <property type="match status" value="1"/>
</dbReference>
<feature type="domain" description="FHA" evidence="20">
    <location>
        <begin position="25"/>
        <end position="74"/>
    </location>
</feature>
<dbReference type="InterPro" id="IPR040909">
    <property type="entry name" value="CHFR_Znf-CRD"/>
</dbReference>
<dbReference type="PROSITE" id="PS50006">
    <property type="entry name" value="FHA_DOMAIN"/>
    <property type="match status" value="1"/>
</dbReference>
<keyword evidence="8" id="KW-0808">Transferase</keyword>
<dbReference type="EMBL" id="CAJNOE010000363">
    <property type="protein sequence ID" value="CAF1174849.1"/>
    <property type="molecule type" value="Genomic_DNA"/>
</dbReference>
<feature type="region of interest" description="Disordered" evidence="19">
    <location>
        <begin position="541"/>
        <end position="619"/>
    </location>
</feature>
<dbReference type="InterPro" id="IPR008984">
    <property type="entry name" value="SMAD_FHA_dom_sf"/>
</dbReference>
<dbReference type="PROSITE" id="PS50089">
    <property type="entry name" value="ZF_RING_2"/>
    <property type="match status" value="1"/>
</dbReference>
<feature type="compositionally biased region" description="Acidic residues" evidence="19">
    <location>
        <begin position="579"/>
        <end position="613"/>
    </location>
</feature>
<evidence type="ECO:0000256" key="3">
    <source>
        <dbReference type="ARBA" id="ARBA00004906"/>
    </source>
</evidence>
<evidence type="ECO:0000259" key="21">
    <source>
        <dbReference type="PROSITE" id="PS50089"/>
    </source>
</evidence>
<dbReference type="GO" id="GO:0016605">
    <property type="term" value="C:PML body"/>
    <property type="evidence" value="ECO:0007669"/>
    <property type="project" value="UniProtKB-SubCell"/>
</dbReference>
<evidence type="ECO:0000256" key="18">
    <source>
        <dbReference type="PROSITE-ProRule" id="PRU00175"/>
    </source>
</evidence>
<sequence length="888" mass="102227">MDVSALYRLKNLNNHNIISVYKDQFKIGRSETNDISIVNNRYISSSHCIFEYDHGHLFIRDTSSNGTLINRSNKISKNDQRVELHTNDVVHLVFRKDDPDSNVVFQIDLPLLSQPENQSTEEISPYDEDTQITSYPSIPTLSPNQTQENADLSNLMNTSTDVEIKPIKTREEPKKEFAMEAGDDMEDVLTCVCCQEIMSNPISLEPCLHAFCSDCYASWEAVQRSCPKCRVKVTGKKKNFVINGILEAYLKAYPHKRPAPKEDDDDTYSKKMKNGKYDVGPDGMYLHNTQYDHDDEDEDMEDEDEDDDNEVHDDDDDEEEEEDEDDDDGNNMHFAPAIAFPAVANVRFICRQCPQGAGAVVAGFQCLANQNHILCQCCVQPMPDRRDELDVHQHCEVCHQFFCNIYFEQCQRPGCLGCLNRLRDFNFSPRHLTNLVNDNPVESQIVQDYLTTNRKTMRDLLVECCDRLDRNEFTCTGIDRTAAIPSSKITCYKCGLKIDCYASWEAVQRSCPKCRVKVTGKKKNFVINGILEAYLKAYPHKRPAPKEDDDDTFSKKMKNGKYDVGPDGMYLHNTQYNHDDEDEDMEDEDEDDDNEVHDDDEEEEEEDEDDDDGNNMHFAPPAIAFPAVANVRFVCRQCPQGAGAVVAGFQCPANQNHILCQCCVQPMPDRRDELDVHQNCEVCHQFFCNIYFEQCQRPGCLGCLNRLRDFNFSPRHLTNLINDNPVESQIVQDYLTTNRKTMRDLLIECCDRLDRNEFTCTGVDRNAAIPSSKITCYKCGLKMFKELAYQFRASMKQDDITPVIMRNRDNCYYGHKCLPSSKITCYKCGLKMFKELAYQFRASMKQDDITPVIMRNRDNCYYGHKCRTQYTKLNHAQKLNHACEQTKF</sequence>
<dbReference type="Gene3D" id="2.60.200.20">
    <property type="match status" value="1"/>
</dbReference>
<dbReference type="Pfam" id="PF00097">
    <property type="entry name" value="zf-C3HC4"/>
    <property type="match status" value="1"/>
</dbReference>
<dbReference type="InterPro" id="IPR000253">
    <property type="entry name" value="FHA_dom"/>
</dbReference>
<dbReference type="InterPro" id="IPR001841">
    <property type="entry name" value="Znf_RING"/>
</dbReference>
<keyword evidence="12" id="KW-0833">Ubl conjugation pathway</keyword>
<dbReference type="PANTHER" id="PTHR16079:SF4">
    <property type="entry name" value="E3 UBIQUITIN-PROTEIN LIGASE CHFR"/>
    <property type="match status" value="1"/>
</dbReference>
<evidence type="ECO:0000256" key="15">
    <source>
        <dbReference type="ARBA" id="ARBA00023306"/>
    </source>
</evidence>
<evidence type="ECO:0000256" key="8">
    <source>
        <dbReference type="ARBA" id="ARBA00022679"/>
    </source>
</evidence>
<dbReference type="GO" id="GO:0006511">
    <property type="term" value="P:ubiquitin-dependent protein catabolic process"/>
    <property type="evidence" value="ECO:0007669"/>
    <property type="project" value="TreeGrafter"/>
</dbReference>
<comment type="subcellular location">
    <subcellularLocation>
        <location evidence="2">Nucleus</location>
        <location evidence="2">PML body</location>
    </subcellularLocation>
</comment>
<organism evidence="22 23">
    <name type="scientific">Adineta steineri</name>
    <dbReference type="NCBI Taxonomy" id="433720"/>
    <lineage>
        <taxon>Eukaryota</taxon>
        <taxon>Metazoa</taxon>
        <taxon>Spiralia</taxon>
        <taxon>Gnathifera</taxon>
        <taxon>Rotifera</taxon>
        <taxon>Eurotatoria</taxon>
        <taxon>Bdelloidea</taxon>
        <taxon>Adinetida</taxon>
        <taxon>Adinetidae</taxon>
        <taxon>Adineta</taxon>
    </lineage>
</organism>
<dbReference type="EC" id="2.3.2.27" evidence="5"/>
<dbReference type="SMART" id="SM00184">
    <property type="entry name" value="RING"/>
    <property type="match status" value="1"/>
</dbReference>
<evidence type="ECO:0000256" key="2">
    <source>
        <dbReference type="ARBA" id="ARBA00004322"/>
    </source>
</evidence>
<evidence type="ECO:0000313" key="23">
    <source>
        <dbReference type="Proteomes" id="UP000663860"/>
    </source>
</evidence>
<keyword evidence="9" id="KW-0479">Metal-binding</keyword>
<protein>
    <recommendedName>
        <fullName evidence="6">E3 ubiquitin-protein ligase CHFR</fullName>
        <ecNumber evidence="5">2.3.2.27</ecNumber>
    </recommendedName>
    <alternativeName>
        <fullName evidence="17">Checkpoint with forkhead and RING finger domains protein</fullName>
    </alternativeName>
    <alternativeName>
        <fullName evidence="16">RING-type E3 ubiquitin transferase CHFR</fullName>
    </alternativeName>
</protein>
<feature type="domain" description="RING-type" evidence="21">
    <location>
        <begin position="191"/>
        <end position="230"/>
    </location>
</feature>
<feature type="region of interest" description="Disordered" evidence="19">
    <location>
        <begin position="256"/>
        <end position="333"/>
    </location>
</feature>
<reference evidence="22" key="1">
    <citation type="submission" date="2021-02" db="EMBL/GenBank/DDBJ databases">
        <authorList>
            <person name="Nowell W R."/>
        </authorList>
    </citation>
    <scope>NUCLEOTIDE SEQUENCE</scope>
</reference>
<evidence type="ECO:0000256" key="17">
    <source>
        <dbReference type="ARBA" id="ARBA00031332"/>
    </source>
</evidence>
<dbReference type="PROSITE" id="PS00518">
    <property type="entry name" value="ZF_RING_1"/>
    <property type="match status" value="1"/>
</dbReference>
<evidence type="ECO:0000256" key="19">
    <source>
        <dbReference type="SAM" id="MobiDB-lite"/>
    </source>
</evidence>
<accession>A0A814UH91</accession>
<dbReference type="InterPro" id="IPR017907">
    <property type="entry name" value="Znf_RING_CS"/>
</dbReference>
<keyword evidence="15" id="KW-0131">Cell cycle</keyword>
<dbReference type="UniPathway" id="UPA00143"/>